<evidence type="ECO:0000313" key="14">
    <source>
        <dbReference type="EMBL" id="ERE76334.1"/>
    </source>
</evidence>
<evidence type="ECO:0000256" key="10">
    <source>
        <dbReference type="ARBA" id="ARBA00046522"/>
    </source>
</evidence>
<evidence type="ECO:0000256" key="2">
    <source>
        <dbReference type="ARBA" id="ARBA00022794"/>
    </source>
</evidence>
<dbReference type="GO" id="GO:0005484">
    <property type="term" value="F:SNAP receptor activity"/>
    <property type="evidence" value="ECO:0007669"/>
    <property type="project" value="TreeGrafter"/>
</dbReference>
<comment type="subcellular location">
    <subcellularLocation>
        <location evidence="5">Cell projection</location>
        <location evidence="5">Cilium membrane</location>
        <topology evidence="5">Peripheral membrane protein</topology>
    </subcellularLocation>
    <subcellularLocation>
        <location evidence="6">Cytoplasmic vesicle</location>
        <location evidence="6">Autophagosome membrane</location>
        <topology evidence="6">Peripheral membrane protein</topology>
    </subcellularLocation>
</comment>
<dbReference type="CDD" id="cd15856">
    <property type="entry name" value="SNARE_SNAP29C"/>
    <property type="match status" value="1"/>
</dbReference>
<gene>
    <name evidence="14" type="ORF">H671_4g11932</name>
</gene>
<evidence type="ECO:0000256" key="12">
    <source>
        <dbReference type="SAM" id="MobiDB-lite"/>
    </source>
</evidence>
<evidence type="ECO:0000256" key="8">
    <source>
        <dbReference type="ARBA" id="ARBA00042308"/>
    </source>
</evidence>
<dbReference type="EMBL" id="KE674542">
    <property type="protein sequence ID" value="ERE76334.1"/>
    <property type="molecule type" value="Genomic_DNA"/>
</dbReference>
<dbReference type="Gene3D" id="1.20.5.110">
    <property type="match status" value="2"/>
</dbReference>
<comment type="subunit">
    <text evidence="10">Forms a SNARE complex, composed of VAMP8, SNAP29 and STX17, involved in fusion of autophagosome with lysosome. Interacts with multiple syntaxins including STX6. Interacts with EIPR1. Interacts with STX17; this interaction is increased in the absence of TMEM39A.</text>
</comment>
<dbReference type="GO" id="GO:0000421">
    <property type="term" value="C:autophagosome membrane"/>
    <property type="evidence" value="ECO:0007669"/>
    <property type="project" value="UniProtKB-SubCell"/>
</dbReference>
<feature type="region of interest" description="Disordered" evidence="12">
    <location>
        <begin position="92"/>
        <end position="132"/>
    </location>
</feature>
<evidence type="ECO:0000256" key="6">
    <source>
        <dbReference type="ARBA" id="ARBA00037854"/>
    </source>
</evidence>
<dbReference type="Proteomes" id="UP000030759">
    <property type="component" value="Unassembled WGS sequence"/>
</dbReference>
<dbReference type="InterPro" id="IPR000727">
    <property type="entry name" value="T_SNARE_dom"/>
</dbReference>
<evidence type="ECO:0000259" key="13">
    <source>
        <dbReference type="PROSITE" id="PS50192"/>
    </source>
</evidence>
<dbReference type="GO" id="GO:0060170">
    <property type="term" value="C:ciliary membrane"/>
    <property type="evidence" value="ECO:0007669"/>
    <property type="project" value="UniProtKB-SubCell"/>
</dbReference>
<reference evidence="15" key="1">
    <citation type="journal article" date="2013" name="Nat. Biotechnol.">
        <title>Chinese hamster genome sequenced from sorted chromosomes.</title>
        <authorList>
            <person name="Brinkrolf K."/>
            <person name="Rupp O."/>
            <person name="Laux H."/>
            <person name="Kollin F."/>
            <person name="Ernst W."/>
            <person name="Linke B."/>
            <person name="Kofler R."/>
            <person name="Romand S."/>
            <person name="Hesse F."/>
            <person name="Budach W.E."/>
            <person name="Galosy S."/>
            <person name="Muller D."/>
            <person name="Noll T."/>
            <person name="Wienberg J."/>
            <person name="Jostock T."/>
            <person name="Leonard M."/>
            <person name="Grillari J."/>
            <person name="Tauch A."/>
            <person name="Goesmann A."/>
            <person name="Helk B."/>
            <person name="Mott J.E."/>
            <person name="Puhler A."/>
            <person name="Borth N."/>
        </authorList>
    </citation>
    <scope>NUCLEOTIDE SEQUENCE [LARGE SCALE GENOMIC DNA]</scope>
    <source>
        <strain evidence="15">17A/GY</strain>
    </source>
</reference>
<feature type="compositionally biased region" description="Basic and acidic residues" evidence="12">
    <location>
        <begin position="112"/>
        <end position="129"/>
    </location>
</feature>
<feature type="region of interest" description="Disordered" evidence="12">
    <location>
        <begin position="1"/>
        <end position="46"/>
    </location>
</feature>
<keyword evidence="3 11" id="KW-0175">Coiled coil</keyword>
<evidence type="ECO:0000313" key="15">
    <source>
        <dbReference type="Proteomes" id="UP000030759"/>
    </source>
</evidence>
<sequence length="197" mass="22043">MSGYPKSYNPFDDDVEDEDSGPSPWKGARDPPDGSDAPMDRQQYLQQEVLRRAEATAASTSRSLSLMYESEKIGVASSEVDERGKREALKEAINTSKDQESKYQASHPNLRRLHDEGLCSPDTTEHPEGQEAPADTVTAYHFLLTDELSMGLGRLKDIALGMQTEIEEQDDILDRLTTKVDKLDVNIKSTEKKVRQL</sequence>
<feature type="coiled-coil region" evidence="11">
    <location>
        <begin position="166"/>
        <end position="193"/>
    </location>
</feature>
<dbReference type="SMART" id="SM00397">
    <property type="entry name" value="t_SNARE"/>
    <property type="match status" value="1"/>
</dbReference>
<evidence type="ECO:0000256" key="3">
    <source>
        <dbReference type="ARBA" id="ARBA00023054"/>
    </source>
</evidence>
<evidence type="ECO:0000256" key="1">
    <source>
        <dbReference type="ARBA" id="ARBA00009480"/>
    </source>
</evidence>
<protein>
    <recommendedName>
        <fullName evidence="7">Synaptosomal-associated protein 29</fullName>
    </recommendedName>
    <alternativeName>
        <fullName evidence="8">Soluble 29 kDa NSF attachment protein</fullName>
    </alternativeName>
    <alternativeName>
        <fullName evidence="9">Vesicle-membrane fusion protein SNAP-29</fullName>
    </alternativeName>
</protein>
<dbReference type="GO" id="GO:0031201">
    <property type="term" value="C:SNARE complex"/>
    <property type="evidence" value="ECO:0007669"/>
    <property type="project" value="TreeGrafter"/>
</dbReference>
<dbReference type="GO" id="GO:0031629">
    <property type="term" value="P:synaptic vesicle fusion to presynaptic active zone membrane"/>
    <property type="evidence" value="ECO:0007669"/>
    <property type="project" value="TreeGrafter"/>
</dbReference>
<dbReference type="GO" id="GO:0019905">
    <property type="term" value="F:syntaxin binding"/>
    <property type="evidence" value="ECO:0007669"/>
    <property type="project" value="TreeGrafter"/>
</dbReference>
<dbReference type="GO" id="GO:0030030">
    <property type="term" value="P:cell projection organization"/>
    <property type="evidence" value="ECO:0007669"/>
    <property type="project" value="UniProtKB-KW"/>
</dbReference>
<dbReference type="SUPFAM" id="SSF58038">
    <property type="entry name" value="SNARE fusion complex"/>
    <property type="match status" value="2"/>
</dbReference>
<dbReference type="FunFam" id="1.20.5.110:FF:000051">
    <property type="entry name" value="synaptosomal-associated protein 29"/>
    <property type="match status" value="1"/>
</dbReference>
<evidence type="ECO:0000256" key="9">
    <source>
        <dbReference type="ARBA" id="ARBA00043032"/>
    </source>
</evidence>
<dbReference type="AlphaFoldDB" id="A0A061I5E6"/>
<dbReference type="PANTHER" id="PTHR19305">
    <property type="entry name" value="SYNAPTOSOMAL ASSOCIATED PROTEIN"/>
    <property type="match status" value="1"/>
</dbReference>
<accession>A0A061I5E6</accession>
<organism evidence="14 15">
    <name type="scientific">Cricetulus griseus</name>
    <name type="common">Chinese hamster</name>
    <name type="synonym">Cricetulus barabensis griseus</name>
    <dbReference type="NCBI Taxonomy" id="10029"/>
    <lineage>
        <taxon>Eukaryota</taxon>
        <taxon>Metazoa</taxon>
        <taxon>Chordata</taxon>
        <taxon>Craniata</taxon>
        <taxon>Vertebrata</taxon>
        <taxon>Euteleostomi</taxon>
        <taxon>Mammalia</taxon>
        <taxon>Eutheria</taxon>
        <taxon>Euarchontoglires</taxon>
        <taxon>Glires</taxon>
        <taxon>Rodentia</taxon>
        <taxon>Myomorpha</taxon>
        <taxon>Muroidea</taxon>
        <taxon>Cricetidae</taxon>
        <taxon>Cricetinae</taxon>
        <taxon>Cricetulus</taxon>
    </lineage>
</organism>
<comment type="similarity">
    <text evidence="1">Belongs to the SNAP-25 family.</text>
</comment>
<dbReference type="PROSITE" id="PS50192">
    <property type="entry name" value="T_SNARE"/>
    <property type="match status" value="1"/>
</dbReference>
<dbReference type="PANTHER" id="PTHR19305:SF9">
    <property type="entry name" value="SYNAPTOSOMAL-ASSOCIATED PROTEIN 29"/>
    <property type="match status" value="1"/>
</dbReference>
<evidence type="ECO:0000256" key="11">
    <source>
        <dbReference type="SAM" id="Coils"/>
    </source>
</evidence>
<comment type="function">
    <text evidence="4">SNAREs, soluble N-ethylmaleimide-sensitive factor-attachment protein receptors, are essential proteins for fusion of cellular membranes. SNAREs localized on opposing membranes assemble to form a trans-SNARE complex, an extended, parallel four alpha-helical bundle that drives membrane fusion. SNAP29 is a SNARE involved in autophagy through the direct control of autophagosome membrane fusion with the lysososome membrane. Also plays a role in ciliogenesis by regulating membrane fusions.</text>
</comment>
<dbReference type="GO" id="GO:0098793">
    <property type="term" value="C:presynapse"/>
    <property type="evidence" value="ECO:0007669"/>
    <property type="project" value="GOC"/>
</dbReference>
<evidence type="ECO:0000256" key="4">
    <source>
        <dbReference type="ARBA" id="ARBA00037064"/>
    </source>
</evidence>
<proteinExistence type="inferred from homology"/>
<feature type="domain" description="T-SNARE coiled-coil homology" evidence="13">
    <location>
        <begin position="145"/>
        <end position="197"/>
    </location>
</feature>
<evidence type="ECO:0000256" key="5">
    <source>
        <dbReference type="ARBA" id="ARBA00037808"/>
    </source>
</evidence>
<name>A0A061I5E6_CRIGR</name>
<keyword evidence="2" id="KW-0970">Cilium biogenesis/degradation</keyword>
<feature type="compositionally biased region" description="Acidic residues" evidence="12">
    <location>
        <begin position="11"/>
        <end position="20"/>
    </location>
</feature>
<evidence type="ECO:0000256" key="7">
    <source>
        <dbReference type="ARBA" id="ARBA00041113"/>
    </source>
</evidence>
<dbReference type="GO" id="GO:0016082">
    <property type="term" value="P:synaptic vesicle priming"/>
    <property type="evidence" value="ECO:0007669"/>
    <property type="project" value="TreeGrafter"/>
</dbReference>